<dbReference type="Proteomes" id="UP001596405">
    <property type="component" value="Unassembled WGS sequence"/>
</dbReference>
<evidence type="ECO:0000313" key="2">
    <source>
        <dbReference type="Proteomes" id="UP001596405"/>
    </source>
</evidence>
<dbReference type="RefSeq" id="WP_082882895.1">
    <property type="nucleotide sequence ID" value="NZ_JBHSYQ010000015.1"/>
</dbReference>
<dbReference type="EMBL" id="JBHSYQ010000015">
    <property type="protein sequence ID" value="MFC6999093.1"/>
    <property type="molecule type" value="Genomic_DNA"/>
</dbReference>
<evidence type="ECO:0000313" key="1">
    <source>
        <dbReference type="EMBL" id="MFC6999093.1"/>
    </source>
</evidence>
<protein>
    <recommendedName>
        <fullName evidence="3">Outer membrane protein beta-barrel domain-containing protein</fullName>
    </recommendedName>
</protein>
<organism evidence="1 2">
    <name type="scientific">Rufibacter roseus</name>
    <dbReference type="NCBI Taxonomy" id="1567108"/>
    <lineage>
        <taxon>Bacteria</taxon>
        <taxon>Pseudomonadati</taxon>
        <taxon>Bacteroidota</taxon>
        <taxon>Cytophagia</taxon>
        <taxon>Cytophagales</taxon>
        <taxon>Hymenobacteraceae</taxon>
        <taxon>Rufibacter</taxon>
    </lineage>
</organism>
<gene>
    <name evidence="1" type="ORF">ACFQHR_15770</name>
</gene>
<evidence type="ECO:0008006" key="3">
    <source>
        <dbReference type="Google" id="ProtNLM"/>
    </source>
</evidence>
<reference evidence="2" key="1">
    <citation type="journal article" date="2019" name="Int. J. Syst. Evol. Microbiol.">
        <title>The Global Catalogue of Microorganisms (GCM) 10K type strain sequencing project: providing services to taxonomists for standard genome sequencing and annotation.</title>
        <authorList>
            <consortium name="The Broad Institute Genomics Platform"/>
            <consortium name="The Broad Institute Genome Sequencing Center for Infectious Disease"/>
            <person name="Wu L."/>
            <person name="Ma J."/>
        </authorList>
    </citation>
    <scope>NUCLEOTIDE SEQUENCE [LARGE SCALE GENOMIC DNA]</scope>
    <source>
        <strain evidence="2">CGMCC 4.7393</strain>
    </source>
</reference>
<proteinExistence type="predicted"/>
<accession>A0ABW2DRF3</accession>
<keyword evidence="2" id="KW-1185">Reference proteome</keyword>
<name>A0ABW2DRF3_9BACT</name>
<comment type="caution">
    <text evidence="1">The sequence shown here is derived from an EMBL/GenBank/DDBJ whole genome shotgun (WGS) entry which is preliminary data.</text>
</comment>
<sequence length="208" mass="23990">MVSKYILPPPDTLMYRLILILLLCGFFSFTTRAQYTRNFSVKYFGLTLHPKGDDNAELMPLNPDGKGYFVFNVGGSISYEQFFVQDKFSVKAIQALYADCAMQFAGFTHLGLRATIFQLGPHSLNGGLGPTLVYRRNWSKLDGYNLSTSFFGGNPSDKWQYRMIWYAGEFEYNYRFKDRTDFSVSFVPGYPNIMSLSFGIRYWLKDKE</sequence>